<dbReference type="GO" id="GO:0016020">
    <property type="term" value="C:membrane"/>
    <property type="evidence" value="ECO:0007669"/>
    <property type="project" value="UniProtKB-SubCell"/>
</dbReference>
<evidence type="ECO:0000259" key="6">
    <source>
        <dbReference type="PROSITE" id="PS50262"/>
    </source>
</evidence>
<sequence length="151" mass="16774">MIVLTIEKLLLYLLENHVKVASKTKLHGGTSISKQWKATLLIFILVITINTPAVAAVLILLKSVVEEGIFSSTSEGRSITCINSALIIQLNTAVTTEKLAAISFDQFLSIIKPHLHKRFMRPWVALTLTIAIWILCILLLMLPLFGFAEYS</sequence>
<evidence type="ECO:0000256" key="4">
    <source>
        <dbReference type="ARBA" id="ARBA00023136"/>
    </source>
</evidence>
<dbReference type="AlphaFoldDB" id="A0A1X7TA80"/>
<dbReference type="EnsemblMetazoa" id="Aqu2.1.11328_001">
    <property type="protein sequence ID" value="Aqu2.1.11328_001"/>
    <property type="gene ID" value="Aqu2.1.11328"/>
</dbReference>
<dbReference type="SUPFAM" id="SSF81321">
    <property type="entry name" value="Family A G protein-coupled receptor-like"/>
    <property type="match status" value="1"/>
</dbReference>
<feature type="transmembrane region" description="Helical" evidence="5">
    <location>
        <begin position="123"/>
        <end position="148"/>
    </location>
</feature>
<evidence type="ECO:0000256" key="5">
    <source>
        <dbReference type="SAM" id="Phobius"/>
    </source>
</evidence>
<proteinExistence type="predicted"/>
<keyword evidence="2 5" id="KW-0812">Transmembrane</keyword>
<evidence type="ECO:0000256" key="3">
    <source>
        <dbReference type="ARBA" id="ARBA00022989"/>
    </source>
</evidence>
<dbReference type="PROSITE" id="PS50262">
    <property type="entry name" value="G_PROTEIN_RECEP_F1_2"/>
    <property type="match status" value="1"/>
</dbReference>
<dbReference type="Pfam" id="PF00001">
    <property type="entry name" value="7tm_1"/>
    <property type="match status" value="1"/>
</dbReference>
<evidence type="ECO:0000256" key="1">
    <source>
        <dbReference type="ARBA" id="ARBA00004370"/>
    </source>
</evidence>
<accession>A0A1X7TA80</accession>
<evidence type="ECO:0000256" key="2">
    <source>
        <dbReference type="ARBA" id="ARBA00022692"/>
    </source>
</evidence>
<feature type="transmembrane region" description="Helical" evidence="5">
    <location>
        <begin position="40"/>
        <end position="61"/>
    </location>
</feature>
<dbReference type="InParanoid" id="A0A1X7TA80"/>
<name>A0A1X7TA80_AMPQE</name>
<organism evidence="7">
    <name type="scientific">Amphimedon queenslandica</name>
    <name type="common">Sponge</name>
    <dbReference type="NCBI Taxonomy" id="400682"/>
    <lineage>
        <taxon>Eukaryota</taxon>
        <taxon>Metazoa</taxon>
        <taxon>Porifera</taxon>
        <taxon>Demospongiae</taxon>
        <taxon>Heteroscleromorpha</taxon>
        <taxon>Haplosclerida</taxon>
        <taxon>Niphatidae</taxon>
        <taxon>Amphimedon</taxon>
    </lineage>
</organism>
<comment type="subcellular location">
    <subcellularLocation>
        <location evidence="1">Membrane</location>
    </subcellularLocation>
</comment>
<keyword evidence="3 5" id="KW-1133">Transmembrane helix</keyword>
<reference evidence="7" key="1">
    <citation type="submission" date="2017-05" db="UniProtKB">
        <authorList>
            <consortium name="EnsemblMetazoa"/>
        </authorList>
    </citation>
    <scope>IDENTIFICATION</scope>
</reference>
<feature type="domain" description="G-protein coupled receptors family 1 profile" evidence="6">
    <location>
        <begin position="1"/>
        <end position="151"/>
    </location>
</feature>
<keyword evidence="4 5" id="KW-0472">Membrane</keyword>
<dbReference type="Gene3D" id="1.20.1070.10">
    <property type="entry name" value="Rhodopsin 7-helix transmembrane proteins"/>
    <property type="match status" value="1"/>
</dbReference>
<dbReference type="GO" id="GO:0004930">
    <property type="term" value="F:G protein-coupled receptor activity"/>
    <property type="evidence" value="ECO:0007669"/>
    <property type="project" value="InterPro"/>
</dbReference>
<dbReference type="InterPro" id="IPR017452">
    <property type="entry name" value="GPCR_Rhodpsn_7TM"/>
</dbReference>
<dbReference type="InterPro" id="IPR000276">
    <property type="entry name" value="GPCR_Rhodpsn"/>
</dbReference>
<evidence type="ECO:0000313" key="7">
    <source>
        <dbReference type="EnsemblMetazoa" id="Aqu2.1.11328_001"/>
    </source>
</evidence>
<protein>
    <recommendedName>
        <fullName evidence="6">G-protein coupled receptors family 1 profile domain-containing protein</fullName>
    </recommendedName>
</protein>